<dbReference type="EMBL" id="JAULSV010000002">
    <property type="protein sequence ID" value="KAK0651949.1"/>
    <property type="molecule type" value="Genomic_DNA"/>
</dbReference>
<keyword evidence="4" id="KW-1185">Reference proteome</keyword>
<dbReference type="Proteomes" id="UP001174936">
    <property type="component" value="Unassembled WGS sequence"/>
</dbReference>
<feature type="compositionally biased region" description="Polar residues" evidence="1">
    <location>
        <begin position="220"/>
        <end position="234"/>
    </location>
</feature>
<accession>A0AA40CWP2</accession>
<evidence type="ECO:0000313" key="3">
    <source>
        <dbReference type="EMBL" id="KAK0651949.1"/>
    </source>
</evidence>
<evidence type="ECO:0008006" key="5">
    <source>
        <dbReference type="Google" id="ProtNLM"/>
    </source>
</evidence>
<evidence type="ECO:0000256" key="2">
    <source>
        <dbReference type="SAM" id="SignalP"/>
    </source>
</evidence>
<proteinExistence type="predicted"/>
<keyword evidence="2" id="KW-0732">Signal</keyword>
<feature type="region of interest" description="Disordered" evidence="1">
    <location>
        <begin position="62"/>
        <end position="90"/>
    </location>
</feature>
<feature type="signal peptide" evidence="2">
    <location>
        <begin position="1"/>
        <end position="18"/>
    </location>
</feature>
<reference evidence="3" key="1">
    <citation type="submission" date="2023-06" db="EMBL/GenBank/DDBJ databases">
        <title>Genome-scale phylogeny and comparative genomics of the fungal order Sordariales.</title>
        <authorList>
            <consortium name="Lawrence Berkeley National Laboratory"/>
            <person name="Hensen N."/>
            <person name="Bonometti L."/>
            <person name="Westerberg I."/>
            <person name="Brannstrom I.O."/>
            <person name="Guillou S."/>
            <person name="Cros-Aarteil S."/>
            <person name="Calhoun S."/>
            <person name="Haridas S."/>
            <person name="Kuo A."/>
            <person name="Mondo S."/>
            <person name="Pangilinan J."/>
            <person name="Riley R."/>
            <person name="Labutti K."/>
            <person name="Andreopoulos B."/>
            <person name="Lipzen A."/>
            <person name="Chen C."/>
            <person name="Yanf M."/>
            <person name="Daum C."/>
            <person name="Ng V."/>
            <person name="Clum A."/>
            <person name="Steindorff A."/>
            <person name="Ohm R."/>
            <person name="Martin F."/>
            <person name="Silar P."/>
            <person name="Natvig D."/>
            <person name="Lalanne C."/>
            <person name="Gautier V."/>
            <person name="Ament-Velasquez S.L."/>
            <person name="Kruys A."/>
            <person name="Hutchinson M.I."/>
            <person name="Powell A.J."/>
            <person name="Barry K."/>
            <person name="Miller A.N."/>
            <person name="Grigoriev I.V."/>
            <person name="Debuchy R."/>
            <person name="Gladieux P."/>
            <person name="Thoren M.H."/>
            <person name="Johannesson H."/>
        </authorList>
    </citation>
    <scope>NUCLEOTIDE SEQUENCE</scope>
    <source>
        <strain evidence="3">SMH2532-1</strain>
    </source>
</reference>
<feature type="region of interest" description="Disordered" evidence="1">
    <location>
        <begin position="214"/>
        <end position="234"/>
    </location>
</feature>
<protein>
    <recommendedName>
        <fullName evidence="5">Ribosomal protein S10</fullName>
    </recommendedName>
</protein>
<evidence type="ECO:0000313" key="4">
    <source>
        <dbReference type="Proteomes" id="UP001174936"/>
    </source>
</evidence>
<name>A0AA40CWP2_9PEZI</name>
<evidence type="ECO:0000256" key="1">
    <source>
        <dbReference type="SAM" id="MobiDB-lite"/>
    </source>
</evidence>
<gene>
    <name evidence="3" type="ORF">B0T16DRAFT_90590</name>
</gene>
<sequence length="234" mass="26414">MTRKWGVSTRWLAPLARAFLGGAGSWVGPACTKGSCRRLLVSFPLPSRAQRDRSLAHLKIRCPKRQQSEPSNWKKRGQSSAGDSRFWGRQVPFIPTGKPRRFFNTPRQPRDQSCPPFIESPQFSTLLSAPIRTSRLSKTKTNGRRNVRPNAPQRHVLRTSTSCQTETLRPSFRYALRVPDIDQVIKYDIPGLFGLKKRPVRLSILVHPATSGVGLRLSRDSSSTQWHPGNQVHS</sequence>
<organism evidence="3 4">
    <name type="scientific">Cercophora newfieldiana</name>
    <dbReference type="NCBI Taxonomy" id="92897"/>
    <lineage>
        <taxon>Eukaryota</taxon>
        <taxon>Fungi</taxon>
        <taxon>Dikarya</taxon>
        <taxon>Ascomycota</taxon>
        <taxon>Pezizomycotina</taxon>
        <taxon>Sordariomycetes</taxon>
        <taxon>Sordariomycetidae</taxon>
        <taxon>Sordariales</taxon>
        <taxon>Lasiosphaeriaceae</taxon>
        <taxon>Cercophora</taxon>
    </lineage>
</organism>
<dbReference type="AlphaFoldDB" id="A0AA40CWP2"/>
<feature type="chain" id="PRO_5041228386" description="Ribosomal protein S10" evidence="2">
    <location>
        <begin position="19"/>
        <end position="234"/>
    </location>
</feature>
<comment type="caution">
    <text evidence="3">The sequence shown here is derived from an EMBL/GenBank/DDBJ whole genome shotgun (WGS) entry which is preliminary data.</text>
</comment>